<evidence type="ECO:0008006" key="12">
    <source>
        <dbReference type="Google" id="ProtNLM"/>
    </source>
</evidence>
<dbReference type="CDD" id="cd00833">
    <property type="entry name" value="PKS"/>
    <property type="match status" value="3"/>
</dbReference>
<feature type="domain" description="Carrier" evidence="8">
    <location>
        <begin position="4592"/>
        <end position="4667"/>
    </location>
</feature>
<dbReference type="FunFam" id="3.40.47.10:FF:000019">
    <property type="entry name" value="Polyketide synthase type I"/>
    <property type="match status" value="3"/>
</dbReference>
<dbReference type="InterPro" id="IPR013968">
    <property type="entry name" value="PKS_KR"/>
</dbReference>
<dbReference type="PANTHER" id="PTHR43775">
    <property type="entry name" value="FATTY ACID SYNTHASE"/>
    <property type="match status" value="1"/>
</dbReference>
<keyword evidence="6" id="KW-0511">Multifunctional enzyme</keyword>
<dbReference type="InterPro" id="IPR014031">
    <property type="entry name" value="Ketoacyl_synth_C"/>
</dbReference>
<dbReference type="InterPro" id="IPR015083">
    <property type="entry name" value="NorB/c/GfsB-D-like_docking"/>
</dbReference>
<dbReference type="FunFam" id="1.10.1200.10:FF:000007">
    <property type="entry name" value="Probable polyketide synthase pks17"/>
    <property type="match status" value="3"/>
</dbReference>
<dbReference type="SMART" id="SM01294">
    <property type="entry name" value="PKS_PP_betabranch"/>
    <property type="match status" value="3"/>
</dbReference>
<dbReference type="PROSITE" id="PS00012">
    <property type="entry name" value="PHOSPHOPANTETHEINE"/>
    <property type="match status" value="1"/>
</dbReference>
<feature type="domain" description="Carrier" evidence="8">
    <location>
        <begin position="3037"/>
        <end position="3112"/>
    </location>
</feature>
<dbReference type="GO" id="GO:0031177">
    <property type="term" value="F:phosphopantetheine binding"/>
    <property type="evidence" value="ECO:0007669"/>
    <property type="project" value="InterPro"/>
</dbReference>
<dbReference type="PANTHER" id="PTHR43775:SF51">
    <property type="entry name" value="INACTIVE PHENOLPHTHIOCEROL SYNTHESIS POLYKETIDE SYNTHASE TYPE I PKS1-RELATED"/>
    <property type="match status" value="1"/>
</dbReference>
<dbReference type="Gene3D" id="3.40.50.720">
    <property type="entry name" value="NAD(P)-binding Rossmann-like Domain"/>
    <property type="match status" value="3"/>
</dbReference>
<feature type="domain" description="Carrier" evidence="8">
    <location>
        <begin position="1495"/>
        <end position="1570"/>
    </location>
</feature>
<dbReference type="InterPro" id="IPR016036">
    <property type="entry name" value="Malonyl_transacylase_ACP-bd"/>
</dbReference>
<keyword evidence="5" id="KW-0045">Antibiotic biosynthesis</keyword>
<dbReference type="SMART" id="SM00822">
    <property type="entry name" value="PKS_KR"/>
    <property type="match status" value="3"/>
</dbReference>
<keyword evidence="4" id="KW-0808">Transferase</keyword>
<dbReference type="InterPro" id="IPR020806">
    <property type="entry name" value="PKS_PP-bd"/>
</dbReference>
<dbReference type="Pfam" id="PF08990">
    <property type="entry name" value="Docking"/>
    <property type="match status" value="1"/>
</dbReference>
<gene>
    <name evidence="10" type="ORF">SSPO_011760</name>
</gene>
<comment type="cofactor">
    <cofactor evidence="1">
        <name>pantetheine 4'-phosphate</name>
        <dbReference type="ChEBI" id="CHEBI:47942"/>
    </cofactor>
</comment>
<dbReference type="InterPro" id="IPR032821">
    <property type="entry name" value="PKS_assoc"/>
</dbReference>
<dbReference type="Gene3D" id="1.10.1200.10">
    <property type="entry name" value="ACP-like"/>
    <property type="match status" value="3"/>
</dbReference>
<feature type="domain" description="Ketosynthase family 3 (KS3)" evidence="9">
    <location>
        <begin position="3132"/>
        <end position="3558"/>
    </location>
</feature>
<sequence>MATSSERVVEALRASLRENDRLKLQNQRLMAASREPIAIVGMSCRFPGGVSTPEHLWRLVADGVDAISGFPTNRGWDLEGLYHPDPDNPGTSYTREGGFIYDADQFDPQFFGISPREAVATDPQQRLVLEASWEAFERTGIDPVSLRGRPVGVFVGTNGQDYSTHLYEVGGELEGYLTGGAASVVSGRISYTFGLEGPAVTVDTACSSSLVALHMAMQALRQGECELALAGGVSVMASPGSFVEFSRQRGLAADGRCKPFADAADGTGWAEGVGMLLVERLSDARKNGHPVLAVVRGSAINQDGASNGLTAPNGPAQQRVIRQALASAGLSASEVDAVEAHGTGTTLGDPIEAQALLATYGQERSADSPLWLGAIKSNIGHTQAAAGVAGVIKMVMAMRHGVLPRTLHVDEPSRQVDWSAGEVRLLTEATAWPETDRPRRAGISSFGVSGTNAHTIIEQAPEADRDGRPEATAPKVDGAKRPAVLPWLVSAKSADALAAQAGQLHAHLSAHSELTPADVGFSLATTRSAFDHRAALVAGDRDELLRGLEALSTGENAAQVVQGTTRTEDTLAFLFSGQGAQRLGMGRELYDGFPVFAGALDEVCAHLDVVLDRPLREVVFAAEGSAEAALLDQTAFTQPALFAIEVALFRLLEHFGVTPDVVMGHSIGEIAAAHVAGVFSLEDACTLVAARGRLMQALPEGGVMVAVQASEEEVAPSLAGREAEVSIAAVNGPNAVVIAGDEEAALEIAGQWAEQGRKTRRLTVSHAFHSPRMDAMLDDFRKVVEGLSFAPPAIDLVSNVTGRMASEAEVCSPEYWVRHVREAVRFLDGVRALEGQGVTTFLEVGPDGVLSAMTQDSLTERGEPASAPVIVPVLRKDRSEAVALTTALARLHVHGSAVDWTSVFDGLEARRIDLPTYAFQRRRYWVEKSVDAAGADAGIRREVDARFWQAVEREDLESLAKELDFDDEASLRAVLPALSAYHRSSRDRSTIDGWRYRVSWKPVPEVAEGSLSGSWLVVVPASRAEDELVAGVSAGLGRHGAGVVSLVVDERDLDAKVLADRLREAVGELPELGGVLSLVALDEEPCPGYPALSGGSALSLTLAQAMVEAGVPARLWCGTRGAVSVGRWDALAGAVQSQVWGLGRVVGLEHSAVWGGLVDLPEVLDERGAARLAGVLAAGDGEDQVAVRGSGVFARRLVRADAGEGAERPWRARGTVLVTGGTGALGGQVARWVVRSGAEHVVLTSRRGAEAPGAGELREELEALGARVTVAACDVADRAQVAAVLDAVPEEFPLSAVFHAAGVEQAAELAEMSLADAAAVVSGKAAGAACLDELLGDRELDAFVVFSSIAGVWGSGGQAAYSAANAYLDALVEDRRARGLAGTAVAWGPWAESGMATSEGMERELARRGLLVMAPELALAALRGAIAGDDGAVTVADMDWERFAPAFTLERPSPLIGDLPEVEKVLRSGGGSGQSEAAAGLRERLAGLTEAEIDRTLLNLVRGHVAAVLGFTGGETVEPERAFKELGFESLTAVEFRNRLVAETGLELPTTLVFDYPNASILADHLRAEVLGTRGAVAAPVAVAVPVDDDPIAIVGMSCRFPGGVRSPEDLWNLVVGGGDAISDFPSNRGWDVDGMYHPDPDHSGTFYSREGGFLHDAGEFDAAFFGISPREALAIDPQQRLLLETSWEAFERAGIAPTSVRGNQIGVFVGAATSGYGAGVNESAEDLEGQILTGNATSVVSGRISYTLGLEGPALTVDSACSSSLVALHQAAQSLRQGECSMALAGGVTVLATPAAFVEFSRQRGLAPDGRCKPFADAADGTGWSEGVGMLLVERLSDAERNGHQVLAIVRGSAVNQDGASNGLTAPNGPSQQRVIRQALANARLSAAEVDTVEAHGTGTTLGDPIEAQALLATYGQERPEGRPLWLGALKSNIGHTQAAAGVGGIIKMVMAMRHGVLPKVLHVDEPSRQVDWSAGEVRLLTEATEWPETGQPRRAGISAFGVSGTNAHTIIEQAPVYDQAVPDEDPAEDHGVLPWALSGRSPEALRAQAEQLRSHLMARTELGTLDVAYSLVATRSALEHRAVVTAADRAELLRGLEAVAAGEAAPGVMQSVARTSGSTAFLFSGQGAQRLGMGRELYEAFPVFARALDEVCAHLDMLLDRPLREVVFAAEGSADAGLLDQTAFTQPALFAVEVALFRLLSAWGVAPDVVIGHSIGEIAAAHVAGVFSLEDACTLVAARGRLMQALPEGGAMVAIQASEEEVAPSLAGREAEVSMAAVNGPTAVVIAGDEEAALEIAGQWAEQGRKTRRLRVSHAFHSPRMDAMLGDFRKVVEGLSFAPPAIALVSNVTGESAGADEVCSPEYWVRHVREAVRFADGVRALEAQGVTTFLEVGPDGVLSAMARECLTAQEASAAVVVPVLRKDRPEAQALTTALAELHVHGVTVDWEQLFTGRDARKVELPTYAFQRQRYWLEDTGGATGGSAAADSVDARFWEAVEREDLEALAEALDVDGKGPLGELMPALSSYRRQQRDRATVDGWRYRVSWKPAPDVATATLPGTWLLVVPAGLAEGEVTTSIRQGFEKHGARVVPVAVAADTDTDGIAQALLGALDGESEVGVMSLLALDEEPWAGEPVVAAGLALTLRLVQALAGLEVGVRLWCASRGAVSVGRSDRLTSPVQAEVWGLGRVAALEHPRIWGGLVDLPEVLDERAVGRLAGVLSAEGGEDQAAVRGSGVFVRRLGRVVSSGGEAWRPSGSVLVTGGTGALGAHVARWAVAEGAEHVVLTSRRGLAADGAPQLKAELEAMGALVSVVACDVADREALTEVLAGIPERFPLRGVVHAAGVLDDGVLDGLSVDRVAGVLGAKVAGARQLHELTAHLDLDAFVLFSSFAGVVGGAGQGAYAAANAYLDALAVLRRGAGLAGTAVAWGPWAEAGMAVEGRAGERVRGGVVAAMDPALAVAALGWAVGHDEASLVVADVDWERLASAHAASGGGALISDIPEALRHLTAVNSGAEAEAATFAEKLAGLSAAERNQAVLELVRGHAAAVLGHASAESVEPGRAFRDLGFDSLTAVELRNRLDIATGLRLPATLVFDYPSAAELADYLDTEAFGTAQPAVAAVEPTAVAVAHDPIAIVAMSCHFPGDVHTPEELWRLVAEGGDAIAGFPADRGWDLDGLYDPDPERLGTSYAREGGFLYGAPDFDAGFFGISPREALSMDPQQRLLLETSWEAFERAGIAPEALRGARAGVFVGTNGQDYTGLWADAQGDLEGHLGTGSAASVVSGRISYTFGLEGPAVTVDTACSSSLVALHMAMQALRQGECDLALAGGVSVMSTPGAFVEFSRQRGLASDGRCKPFSDGADGTGWGEGVGMLLVERLSDARRNGHPVLAVVRGSAINQDGASNGLTAPNGPSQQRVIRQALASAGLSASEVDAVEAHGTGTSLGDPIEAQALLATYGQGRPEGSPLWLGAIKSNIGHTQAAAGVAGVIKMVMAMRHGVLPKVLHVDEPSRQVDWSAGEVRLLTEATAWPETDRPRRAGISSFGLSGTNAHTIIEQAPAVEEPAVSDTVAPGTGESAAVVPWLVSGKSREALRAQAGRLHAHVAARADLGTLDVGYSLATRSVFEHRAVLVGEDREALLRGLEEMAQGGIGSGVVQGQAVTGGKTAFLFSGQGAQRLDMGRELYEAFPVFARALDEVCAHLDVVLDRPLREVMFAAEGSADAELLNQTAFTQPALFAIEVALFRLLEHWGITPDVLIGHSIGEVAAAHVAGVFSLEDACTLIAARGRLMQALPEGGAMVAIQATEEEVAGSLSGREHEMSIAAVNGPSAVVVSGHAHAVQEVAGVWEARGRKTKGLRVSHAFHSCLMDTMLDAFGQVVRELSFEPPTMTLVSNVTGGPVSETEVCSPDYWVRHVREAVRFADGVRALKALGVTRFLEVGPDGVLTAMAQDCLAEGTDDTPGTVLVPVLRKDRSEARALTTALAELHVSGVSLDWESVFAGRGARQVELPTYAFQRERFWPEVTMALGSRDTAAADSVDARFWEAVEREDLQALAQALDIDGEAPLSQVLPALSAYHRSSRDRSTIDGWRYRVSWKPVPEVAEGSLSGSWLVVVPASRAEDELVAGVAAGLGRHGAGVVSLVVDERDLDAKVLADRLREAVGELPELGGVLSLVALDEEPCPGYPALSGGSALSLTLAQAMVEAGVPARLWCGTRGAVSVGRWDALAGAVQSQVWGLGRVVGLEHSAVWGGLVDLPEVLDERGAARLAGVLAAGDGEDQVAVRGSGVFARRLVRADAGEGAERPWRARGTVLVTGGTGALGGRVARWVVRSGAEHVVLTSRRGAEAPGAGELREELEALGARVTVAACDVTDREAVAGVLASVPEEFPLSAVFHAAGVEQAAELAEMSLADAAAVVSGKAAGAACLDELLGDRELDAFVVFSSIAGVWGSGGQAAYGAANAHLDALVEDRRARGLAGTAVAWGPWAESGMAAGSGGEQLARRGLISMAPDLAIAALQGAIAGDDGVVTVADMNWERFAPAFTMGRPSPLIGELPEVVSALEQARAAEEGHAEAGSRLRERLSALAPGERERAVLDLVRSHVAAVLGFSGMEGVESDRAFKELGFDSLTAVEFRNRLNADTGLRLSTTLVFDYPNSRALAEHVRAGVLPDEGTSSTPLIADLERLEATLSTAEPDNAERSAIATRLQVLLAKLNGGEAGAANAESVTQRLDAASDDDLFDFIENELS</sequence>
<dbReference type="InterPro" id="IPR001227">
    <property type="entry name" value="Ac_transferase_dom_sf"/>
</dbReference>
<dbReference type="InterPro" id="IPR057326">
    <property type="entry name" value="KR_dom"/>
</dbReference>
<dbReference type="PROSITE" id="PS00606">
    <property type="entry name" value="KS3_1"/>
    <property type="match status" value="3"/>
</dbReference>
<dbReference type="GO" id="GO:0006633">
    <property type="term" value="P:fatty acid biosynthetic process"/>
    <property type="evidence" value="ECO:0007669"/>
    <property type="project" value="InterPro"/>
</dbReference>
<dbReference type="SUPFAM" id="SSF53901">
    <property type="entry name" value="Thiolase-like"/>
    <property type="match status" value="3"/>
</dbReference>
<dbReference type="InterPro" id="IPR050091">
    <property type="entry name" value="PKS_NRPS_Biosynth_Enz"/>
</dbReference>
<evidence type="ECO:0000313" key="11">
    <source>
        <dbReference type="Proteomes" id="UP000463951"/>
    </source>
</evidence>
<keyword evidence="3" id="KW-0597">Phosphoprotein</keyword>
<evidence type="ECO:0000256" key="7">
    <source>
        <dbReference type="ARBA" id="ARBA00023315"/>
    </source>
</evidence>
<dbReference type="InterPro" id="IPR041618">
    <property type="entry name" value="PKS_DE"/>
</dbReference>
<dbReference type="InterPro" id="IPR036736">
    <property type="entry name" value="ACP-like_sf"/>
</dbReference>
<dbReference type="GO" id="GO:0004312">
    <property type="term" value="F:fatty acid synthase activity"/>
    <property type="evidence" value="ECO:0007669"/>
    <property type="project" value="TreeGrafter"/>
</dbReference>
<dbReference type="InterPro" id="IPR006162">
    <property type="entry name" value="Ppantetheine_attach_site"/>
</dbReference>
<dbReference type="InterPro" id="IPR009081">
    <property type="entry name" value="PP-bd_ACP"/>
</dbReference>
<feature type="domain" description="Ketosynthase family 3 (KS3)" evidence="9">
    <location>
        <begin position="1589"/>
        <end position="2015"/>
    </location>
</feature>
<dbReference type="GO" id="GO:0033068">
    <property type="term" value="P:macrolide biosynthetic process"/>
    <property type="evidence" value="ECO:0007669"/>
    <property type="project" value="UniProtKB-ARBA"/>
</dbReference>
<proteinExistence type="predicted"/>
<evidence type="ECO:0000256" key="4">
    <source>
        <dbReference type="ARBA" id="ARBA00022679"/>
    </source>
</evidence>
<dbReference type="Gene3D" id="3.40.366.10">
    <property type="entry name" value="Malonyl-Coenzyme A Acyl Carrier Protein, domain 2"/>
    <property type="match status" value="3"/>
</dbReference>
<keyword evidence="2" id="KW-0596">Phosphopantetheine</keyword>
<evidence type="ECO:0000259" key="8">
    <source>
        <dbReference type="PROSITE" id="PS50075"/>
    </source>
</evidence>
<dbReference type="Pfam" id="PF18369">
    <property type="entry name" value="PKS_DE"/>
    <property type="match status" value="3"/>
</dbReference>
<dbReference type="Gene3D" id="6.10.140.1830">
    <property type="match status" value="1"/>
</dbReference>
<dbReference type="SMART" id="SM00825">
    <property type="entry name" value="PKS_KS"/>
    <property type="match status" value="3"/>
</dbReference>
<keyword evidence="7" id="KW-0012">Acyltransferase</keyword>
<dbReference type="CDD" id="cd08952">
    <property type="entry name" value="KR_1_SDR_x"/>
    <property type="match status" value="3"/>
</dbReference>
<dbReference type="PROSITE" id="PS50075">
    <property type="entry name" value="CARRIER"/>
    <property type="match status" value="3"/>
</dbReference>
<dbReference type="InterPro" id="IPR014043">
    <property type="entry name" value="Acyl_transferase_dom"/>
</dbReference>
<dbReference type="Pfam" id="PF00109">
    <property type="entry name" value="ketoacyl-synt"/>
    <property type="match status" value="3"/>
</dbReference>
<dbReference type="NCBIfam" id="NF045894">
    <property type="entry name" value="PKS_plus_SDR"/>
    <property type="match status" value="3"/>
</dbReference>
<dbReference type="Pfam" id="PF08659">
    <property type="entry name" value="KR"/>
    <property type="match status" value="3"/>
</dbReference>
<dbReference type="SMART" id="SM00823">
    <property type="entry name" value="PKS_PP"/>
    <property type="match status" value="3"/>
</dbReference>
<organism evidence="10 11">
    <name type="scientific">Streptomyces antimycoticus</name>
    <dbReference type="NCBI Taxonomy" id="68175"/>
    <lineage>
        <taxon>Bacteria</taxon>
        <taxon>Bacillati</taxon>
        <taxon>Actinomycetota</taxon>
        <taxon>Actinomycetes</taxon>
        <taxon>Kitasatosporales</taxon>
        <taxon>Streptomycetaceae</taxon>
        <taxon>Streptomyces</taxon>
        <taxon>Streptomyces violaceusniger group</taxon>
    </lineage>
</organism>
<dbReference type="InterPro" id="IPR016039">
    <property type="entry name" value="Thiolase-like"/>
</dbReference>
<dbReference type="SUPFAM" id="SSF52151">
    <property type="entry name" value="FabD/lysophospholipase-like"/>
    <property type="match status" value="3"/>
</dbReference>
<dbReference type="Proteomes" id="UP000463951">
    <property type="component" value="Chromosome"/>
</dbReference>
<evidence type="ECO:0000256" key="3">
    <source>
        <dbReference type="ARBA" id="ARBA00022553"/>
    </source>
</evidence>
<dbReference type="Pfam" id="PF02801">
    <property type="entry name" value="Ketoacyl-synt_C"/>
    <property type="match status" value="3"/>
</dbReference>
<dbReference type="InterPro" id="IPR020841">
    <property type="entry name" value="PKS_Beta-ketoAc_synthase_dom"/>
</dbReference>
<protein>
    <recommendedName>
        <fullName evidence="12">Polyketide synthase</fullName>
    </recommendedName>
</protein>
<evidence type="ECO:0000256" key="2">
    <source>
        <dbReference type="ARBA" id="ARBA00022450"/>
    </source>
</evidence>
<dbReference type="Pfam" id="PF22621">
    <property type="entry name" value="CurL-like_PKS_C"/>
    <property type="match status" value="1"/>
</dbReference>
<dbReference type="Pfam" id="PF16197">
    <property type="entry name" value="KAsynt_C_assoc"/>
    <property type="match status" value="2"/>
</dbReference>
<dbReference type="Gene3D" id="3.30.70.3290">
    <property type="match status" value="3"/>
</dbReference>
<dbReference type="Gene3D" id="3.40.47.10">
    <property type="match status" value="3"/>
</dbReference>
<name>A0A499UGA9_9ACTN</name>
<reference evidence="10 11" key="1">
    <citation type="journal article" date="2020" name="Int. J. Syst. Evol. Microbiol.">
        <title>Reclassification of Streptomyces castelarensis and Streptomyces sporoclivatus as later heterotypic synonyms of Streptomyces antimycoticus.</title>
        <authorList>
            <person name="Komaki H."/>
            <person name="Tamura T."/>
        </authorList>
    </citation>
    <scope>NUCLEOTIDE SEQUENCE [LARGE SCALE GENOMIC DNA]</scope>
    <source>
        <strain evidence="10 11">NBRC 100767</strain>
    </source>
</reference>
<dbReference type="InterPro" id="IPR018201">
    <property type="entry name" value="Ketoacyl_synth_AS"/>
</dbReference>
<dbReference type="SUPFAM" id="SSF55048">
    <property type="entry name" value="Probable ACP-binding domain of malonyl-CoA ACP transacylase"/>
    <property type="match status" value="3"/>
</dbReference>
<dbReference type="Pfam" id="PF00550">
    <property type="entry name" value="PP-binding"/>
    <property type="match status" value="3"/>
</dbReference>
<evidence type="ECO:0000256" key="1">
    <source>
        <dbReference type="ARBA" id="ARBA00001957"/>
    </source>
</evidence>
<feature type="domain" description="Ketosynthase family 3 (KS3)" evidence="9">
    <location>
        <begin position="34"/>
        <end position="459"/>
    </location>
</feature>
<dbReference type="Pfam" id="PF00698">
    <property type="entry name" value="Acyl_transf_1"/>
    <property type="match status" value="3"/>
</dbReference>
<evidence type="ECO:0000256" key="5">
    <source>
        <dbReference type="ARBA" id="ARBA00023194"/>
    </source>
</evidence>
<dbReference type="InterPro" id="IPR036291">
    <property type="entry name" value="NAD(P)-bd_dom_sf"/>
</dbReference>
<dbReference type="EMBL" id="AP019620">
    <property type="protein sequence ID" value="BBJ38458.1"/>
    <property type="molecule type" value="Genomic_DNA"/>
</dbReference>
<dbReference type="FunFam" id="3.40.366.10:FF:000002">
    <property type="entry name" value="Probable polyketide synthase 2"/>
    <property type="match status" value="3"/>
</dbReference>
<dbReference type="SUPFAM" id="SSF47336">
    <property type="entry name" value="ACP-like"/>
    <property type="match status" value="3"/>
</dbReference>
<dbReference type="SMART" id="SM00827">
    <property type="entry name" value="PKS_AT"/>
    <property type="match status" value="3"/>
</dbReference>
<evidence type="ECO:0000313" key="10">
    <source>
        <dbReference type="EMBL" id="BBJ38458.1"/>
    </source>
</evidence>
<dbReference type="GO" id="GO:0004315">
    <property type="term" value="F:3-oxoacyl-[acyl-carrier-protein] synthase activity"/>
    <property type="evidence" value="ECO:0007669"/>
    <property type="project" value="InterPro"/>
</dbReference>
<dbReference type="InterPro" id="IPR014030">
    <property type="entry name" value="Ketoacyl_synth_N"/>
</dbReference>
<dbReference type="PROSITE" id="PS52004">
    <property type="entry name" value="KS3_2"/>
    <property type="match status" value="3"/>
</dbReference>
<evidence type="ECO:0000259" key="9">
    <source>
        <dbReference type="PROSITE" id="PS52004"/>
    </source>
</evidence>
<accession>A0A499UGA9</accession>
<evidence type="ECO:0000256" key="6">
    <source>
        <dbReference type="ARBA" id="ARBA00023268"/>
    </source>
</evidence>
<dbReference type="InterPro" id="IPR016035">
    <property type="entry name" value="Acyl_Trfase/lysoPLipase"/>
</dbReference>
<dbReference type="SUPFAM" id="SSF51735">
    <property type="entry name" value="NAD(P)-binding Rossmann-fold domains"/>
    <property type="match status" value="6"/>
</dbReference>